<keyword evidence="5" id="KW-0949">S-adenosyl-L-methionine</keyword>
<dbReference type="GO" id="GO:0016787">
    <property type="term" value="F:hydrolase activity"/>
    <property type="evidence" value="ECO:0007669"/>
    <property type="project" value="UniProtKB-KW"/>
</dbReference>
<dbReference type="Pfam" id="PF00398">
    <property type="entry name" value="RrnaAD"/>
    <property type="match status" value="1"/>
</dbReference>
<feature type="region of interest" description="Disordered" evidence="9">
    <location>
        <begin position="550"/>
        <end position="576"/>
    </location>
</feature>
<gene>
    <name evidence="11" type="ORF">CORC01_13591</name>
</gene>
<dbReference type="Pfam" id="PF00857">
    <property type="entry name" value="Isochorismatase"/>
    <property type="match status" value="1"/>
</dbReference>
<dbReference type="Gene3D" id="3.40.50.150">
    <property type="entry name" value="Vaccinia Virus protein VP39"/>
    <property type="match status" value="1"/>
</dbReference>
<comment type="caution">
    <text evidence="11">The sequence shown here is derived from an EMBL/GenBank/DDBJ whole genome shotgun (WGS) entry which is preliminary data.</text>
</comment>
<keyword evidence="12" id="KW-1185">Reference proteome</keyword>
<keyword evidence="4" id="KW-0808">Transferase</keyword>
<keyword evidence="7" id="KW-0694">RNA-binding</keyword>
<dbReference type="PANTHER" id="PTHR43540:SF1">
    <property type="entry name" value="ISOCHORISMATASE HYDROLASE"/>
    <property type="match status" value="1"/>
</dbReference>
<dbReference type="SUPFAM" id="SSF53335">
    <property type="entry name" value="S-adenosyl-L-methionine-dependent methyltransferases"/>
    <property type="match status" value="1"/>
</dbReference>
<accession>A0A1G4APL8</accession>
<dbReference type="InterPro" id="IPR029063">
    <property type="entry name" value="SAM-dependent_MTases_sf"/>
</dbReference>
<name>A0A1G4APL8_9PEZI</name>
<feature type="compositionally biased region" description="Basic and acidic residues" evidence="9">
    <location>
        <begin position="551"/>
        <end position="560"/>
    </location>
</feature>
<comment type="similarity">
    <text evidence="1">Belongs to the isochorismatase family.</text>
</comment>
<dbReference type="EMBL" id="MJBS01000201">
    <property type="protein sequence ID" value="OHE91109.1"/>
    <property type="molecule type" value="Genomic_DNA"/>
</dbReference>
<evidence type="ECO:0000256" key="1">
    <source>
        <dbReference type="ARBA" id="ARBA00006336"/>
    </source>
</evidence>
<dbReference type="PANTHER" id="PTHR43540">
    <property type="entry name" value="PEROXYUREIDOACRYLATE/UREIDOACRYLATE AMIDOHYDROLASE-RELATED"/>
    <property type="match status" value="1"/>
</dbReference>
<keyword evidence="3" id="KW-0489">Methyltransferase</keyword>
<feature type="domain" description="Isochorismatase-like" evidence="10">
    <location>
        <begin position="9"/>
        <end position="213"/>
    </location>
</feature>
<reference evidence="11 12" key="1">
    <citation type="submission" date="2016-09" db="EMBL/GenBank/DDBJ databases">
        <authorList>
            <person name="Capua I."/>
            <person name="De Benedictis P."/>
            <person name="Joannis T."/>
            <person name="Lombin L.H."/>
            <person name="Cattoli G."/>
        </authorList>
    </citation>
    <scope>NUCLEOTIDE SEQUENCE [LARGE SCALE GENOMIC DNA]</scope>
    <source>
        <strain evidence="11 12">IMI 309357</strain>
    </source>
</reference>
<keyword evidence="6" id="KW-0378">Hydrolase</keyword>
<dbReference type="InterPro" id="IPR036380">
    <property type="entry name" value="Isochorismatase-like_sf"/>
</dbReference>
<dbReference type="RefSeq" id="XP_022468283.1">
    <property type="nucleotide sequence ID" value="XM_022625207.1"/>
</dbReference>
<protein>
    <recommendedName>
        <fullName evidence="2">Mitochondrial transcription factor 1</fullName>
    </recommendedName>
</protein>
<dbReference type="OrthoDB" id="16079at2759"/>
<evidence type="ECO:0000256" key="7">
    <source>
        <dbReference type="ARBA" id="ARBA00022884"/>
    </source>
</evidence>
<evidence type="ECO:0000259" key="10">
    <source>
        <dbReference type="Pfam" id="PF00857"/>
    </source>
</evidence>
<proteinExistence type="inferred from homology"/>
<feature type="region of interest" description="Disordered" evidence="9">
    <location>
        <begin position="832"/>
        <end position="853"/>
    </location>
</feature>
<dbReference type="InterPro" id="IPR023165">
    <property type="entry name" value="rRNA_Ade_diMease-like_C"/>
</dbReference>
<evidence type="ECO:0000256" key="6">
    <source>
        <dbReference type="ARBA" id="ARBA00022801"/>
    </source>
</evidence>
<evidence type="ECO:0000256" key="4">
    <source>
        <dbReference type="ARBA" id="ARBA00022679"/>
    </source>
</evidence>
<dbReference type="InterPro" id="IPR050272">
    <property type="entry name" value="Isochorismatase-like_hydrls"/>
</dbReference>
<evidence type="ECO:0000256" key="8">
    <source>
        <dbReference type="ARBA" id="ARBA00024915"/>
    </source>
</evidence>
<evidence type="ECO:0000313" key="12">
    <source>
        <dbReference type="Proteomes" id="UP000176998"/>
    </source>
</evidence>
<feature type="region of interest" description="Disordered" evidence="9">
    <location>
        <begin position="237"/>
        <end position="257"/>
    </location>
</feature>
<evidence type="ECO:0000256" key="3">
    <source>
        <dbReference type="ARBA" id="ARBA00022603"/>
    </source>
</evidence>
<evidence type="ECO:0000256" key="2">
    <source>
        <dbReference type="ARBA" id="ARBA00013836"/>
    </source>
</evidence>
<dbReference type="AlphaFoldDB" id="A0A1G4APL8"/>
<dbReference type="Gene3D" id="3.40.50.850">
    <property type="entry name" value="Isochorismatase-like"/>
    <property type="match status" value="1"/>
</dbReference>
<organism evidence="11 12">
    <name type="scientific">Colletotrichum orchidophilum</name>
    <dbReference type="NCBI Taxonomy" id="1209926"/>
    <lineage>
        <taxon>Eukaryota</taxon>
        <taxon>Fungi</taxon>
        <taxon>Dikarya</taxon>
        <taxon>Ascomycota</taxon>
        <taxon>Pezizomycotina</taxon>
        <taxon>Sordariomycetes</taxon>
        <taxon>Hypocreomycetidae</taxon>
        <taxon>Glomerellales</taxon>
        <taxon>Glomerellaceae</taxon>
        <taxon>Colletotrichum</taxon>
    </lineage>
</organism>
<evidence type="ECO:0000313" key="11">
    <source>
        <dbReference type="EMBL" id="OHE91109.1"/>
    </source>
</evidence>
<dbReference type="InterPro" id="IPR001737">
    <property type="entry name" value="KsgA/Erm"/>
</dbReference>
<dbReference type="InterPro" id="IPR000868">
    <property type="entry name" value="Isochorismatase-like_dom"/>
</dbReference>
<dbReference type="Gene3D" id="1.10.8.100">
    <property type="entry name" value="Ribosomal RNA adenine dimethylase-like, domain 2"/>
    <property type="match status" value="1"/>
</dbReference>
<comment type="function">
    <text evidence="8">Mitochondrial transcription factor that confers selective promoter recognition on the core subunit of the yeast mitochondrial RNA polymerase. Interacts with DNA in a non-specific manner.</text>
</comment>
<dbReference type="SUPFAM" id="SSF52499">
    <property type="entry name" value="Isochorismatase-like hydrolases"/>
    <property type="match status" value="1"/>
</dbReference>
<evidence type="ECO:0000256" key="9">
    <source>
        <dbReference type="SAM" id="MobiDB-lite"/>
    </source>
</evidence>
<sequence length="853" mass="94232">MRPASSTPTALILIDIQEGFKHPTHWGQSRSTPKFESNVETLLATARRYNDAAKASPALQKTSVLVLHVHHQSLSPTSVLHPSHYLEGSSTPSTTPLPFVAPLDQELVFKKQFNSAFIGTALEATLKSAGIRQLVVVGLTTDHCVSTTTRMAANLQVLGDDGGPDGNGHDVQGILVVRDAVATYEKGGFDAETVHAVNLASLDGEFAKVVSTDEVLTSVLNMFAKFKVPYLRGPGTTGPTTGVPIDKPQRTAGRRAASTKATKAVFAQSIFKETTPTASALAQTGIWTTKPRAKKGETVKNVAAQSKTKKKVKGDKSRVNIVDEKLCGPTLERHVGCDLVDINPGAGVWSRKLQEVLQPRSHILMEPDEDLYRPFLEPLLAHSNTQVKAQSGILWNELNEVLGHIQNQTPRPRGSGIEPTRNDTLLVTANLSFYPKKRYRNFDSVASLVLFQLISSIRTGALFQKYGLVRMLVWTNNDDQRSFLARNLQGRRKSALEAEFACEWLGVVAGKEAHANSDSKREAWHVRDRWIDVDSTKDTLARMRKNGFEMPEGRKLDSTKQAEQGAISTGRHAGEQTPYLSRPYMAELKELEGELAAGTLETSNTSKPWKRLKFLRHQVKSHEEDAENNKNLVAEMYELNRLRMTKAISDAELDERERAWDAKVSALGKNFLIDFRIIRDNLHVFRQDPPVMLWDRRPYEPLAVKPAEFFPNVECCLLDIQPKAMHPLLRQSGPGTSRAGDMFELFRGSMLAQGLEPVSKSLERIWPGASEGILPNCPSLRDPAQGGLAGKGHGELCSRVLNETQWTELLEAFMAWPFRPSYEEMIGRLADDIEPADDDNGGGSSMSTDAALS</sequence>
<dbReference type="Proteomes" id="UP000176998">
    <property type="component" value="Unassembled WGS sequence"/>
</dbReference>
<evidence type="ECO:0000256" key="5">
    <source>
        <dbReference type="ARBA" id="ARBA00022691"/>
    </source>
</evidence>
<dbReference type="GeneID" id="34566717"/>